<sequence>MRYEPYQEEYDAAQSMSDEDLLEYFMYRIVEMDEVWGLKESRQWILRVVDGHETLPVWPYRRYADEAAVGDWENMIGVAETLDFFMYQVLNKLTAQGVLVEIMPRKAAAGCLISPQRLFNFLEGMRESRDFVLDD</sequence>
<proteinExistence type="predicted"/>
<evidence type="ECO:0000313" key="1">
    <source>
        <dbReference type="EMBL" id="MCQ8118157.1"/>
    </source>
</evidence>
<evidence type="ECO:0000313" key="2">
    <source>
        <dbReference type="Proteomes" id="UP001524570"/>
    </source>
</evidence>
<protein>
    <submittedName>
        <fullName evidence="1">DUF2750 domain-containing protein</fullName>
    </submittedName>
</protein>
<dbReference type="InterPro" id="IPR021284">
    <property type="entry name" value="DUF2750"/>
</dbReference>
<organism evidence="1 2">
    <name type="scientific">Methylomonas rosea</name>
    <dbReference type="NCBI Taxonomy" id="2952227"/>
    <lineage>
        <taxon>Bacteria</taxon>
        <taxon>Pseudomonadati</taxon>
        <taxon>Pseudomonadota</taxon>
        <taxon>Gammaproteobacteria</taxon>
        <taxon>Methylococcales</taxon>
        <taxon>Methylococcaceae</taxon>
        <taxon>Methylomonas</taxon>
    </lineage>
</organism>
<dbReference type="RefSeq" id="WP_256607209.1">
    <property type="nucleotide sequence ID" value="NZ_JANIBL010000034.1"/>
</dbReference>
<dbReference type="Pfam" id="PF11042">
    <property type="entry name" value="DUF2750"/>
    <property type="match status" value="1"/>
</dbReference>
<accession>A0ABT1TUK8</accession>
<comment type="caution">
    <text evidence="1">The sequence shown here is derived from an EMBL/GenBank/DDBJ whole genome shotgun (WGS) entry which is preliminary data.</text>
</comment>
<gene>
    <name evidence="1" type="ORF">NP589_12030</name>
</gene>
<dbReference type="Proteomes" id="UP001524570">
    <property type="component" value="Unassembled WGS sequence"/>
</dbReference>
<name>A0ABT1TUK8_9GAMM</name>
<dbReference type="EMBL" id="JANIBL010000034">
    <property type="protein sequence ID" value="MCQ8118157.1"/>
    <property type="molecule type" value="Genomic_DNA"/>
</dbReference>
<reference evidence="1 2" key="1">
    <citation type="submission" date="2022-07" db="EMBL/GenBank/DDBJ databases">
        <title>Methylomonas rivi sp. nov., Methylomonas rosea sp. nov., Methylomonas aureus sp. nov. and Methylomonas subterranea sp. nov., four novel methanotrophs isolated from a freshwater creek and the deep terrestrial subsurface.</title>
        <authorList>
            <person name="Abin C."/>
            <person name="Sankaranarayanan K."/>
            <person name="Garner C."/>
            <person name="Sindelar R."/>
            <person name="Kotary K."/>
            <person name="Garner R."/>
            <person name="Barclay S."/>
            <person name="Lawson P."/>
            <person name="Krumholz L."/>
        </authorList>
    </citation>
    <scope>NUCLEOTIDE SEQUENCE [LARGE SCALE GENOMIC DNA]</scope>
    <source>
        <strain evidence="1 2">WSC-7</strain>
    </source>
</reference>
<keyword evidence="2" id="KW-1185">Reference proteome</keyword>